<dbReference type="Pfam" id="PF13393">
    <property type="entry name" value="tRNA-synt_His"/>
    <property type="match status" value="1"/>
</dbReference>
<feature type="non-terminal residue" evidence="2">
    <location>
        <position position="120"/>
    </location>
</feature>
<dbReference type="Gene3D" id="3.30.930.10">
    <property type="entry name" value="Bira Bifunctional Protein, Domain 2"/>
    <property type="match status" value="1"/>
</dbReference>
<dbReference type="InterPro" id="IPR041715">
    <property type="entry name" value="HisRS-like_core"/>
</dbReference>
<gene>
    <name evidence="2" type="ORF">B2A_08543</name>
</gene>
<keyword evidence="2" id="KW-0436">Ligase</keyword>
<evidence type="ECO:0000259" key="1">
    <source>
        <dbReference type="PROSITE" id="PS50862"/>
    </source>
</evidence>
<accession>T0ZG52</accession>
<dbReference type="InterPro" id="IPR004516">
    <property type="entry name" value="HisRS/HisZ"/>
</dbReference>
<dbReference type="InterPro" id="IPR006195">
    <property type="entry name" value="aa-tRNA-synth_II"/>
</dbReference>
<dbReference type="GO" id="GO:0004821">
    <property type="term" value="F:histidine-tRNA ligase activity"/>
    <property type="evidence" value="ECO:0007669"/>
    <property type="project" value="TreeGrafter"/>
</dbReference>
<keyword evidence="2" id="KW-0030">Aminoacyl-tRNA synthetase</keyword>
<dbReference type="AlphaFoldDB" id="T0ZG52"/>
<dbReference type="PANTHER" id="PTHR43707:SF1">
    <property type="entry name" value="HISTIDINE--TRNA LIGASE, MITOCHONDRIAL-RELATED"/>
    <property type="match status" value="1"/>
</dbReference>
<reference evidence="2" key="2">
    <citation type="journal article" date="2014" name="ISME J.">
        <title>Microbial stratification in low pH oxic and suboxic macroscopic growths along an acid mine drainage.</title>
        <authorList>
            <person name="Mendez-Garcia C."/>
            <person name="Mesa V."/>
            <person name="Sprenger R.R."/>
            <person name="Richter M."/>
            <person name="Diez M.S."/>
            <person name="Solano J."/>
            <person name="Bargiela R."/>
            <person name="Golyshina O.V."/>
            <person name="Manteca A."/>
            <person name="Ramos J.L."/>
            <person name="Gallego J.R."/>
            <person name="Llorente I."/>
            <person name="Martins Dos Santos V.A."/>
            <person name="Jensen O.N."/>
            <person name="Pelaez A.I."/>
            <person name="Sanchez J."/>
            <person name="Ferrer M."/>
        </authorList>
    </citation>
    <scope>NUCLEOTIDE SEQUENCE</scope>
</reference>
<dbReference type="EMBL" id="AUZZ01006154">
    <property type="protein sequence ID" value="EQD47176.1"/>
    <property type="molecule type" value="Genomic_DNA"/>
</dbReference>
<dbReference type="InterPro" id="IPR045864">
    <property type="entry name" value="aa-tRNA-synth_II/BPL/LPL"/>
</dbReference>
<dbReference type="GO" id="GO:0005737">
    <property type="term" value="C:cytoplasm"/>
    <property type="evidence" value="ECO:0007669"/>
    <property type="project" value="InterPro"/>
</dbReference>
<name>T0ZG52_9ZZZZ</name>
<dbReference type="GO" id="GO:0006427">
    <property type="term" value="P:histidyl-tRNA aminoacylation"/>
    <property type="evidence" value="ECO:0007669"/>
    <property type="project" value="TreeGrafter"/>
</dbReference>
<evidence type="ECO:0000313" key="2">
    <source>
        <dbReference type="EMBL" id="EQD47176.1"/>
    </source>
</evidence>
<feature type="domain" description="Aminoacyl-transfer RNA synthetases class-II family profile" evidence="1">
    <location>
        <begin position="1"/>
        <end position="120"/>
    </location>
</feature>
<proteinExistence type="predicted"/>
<sequence>MVERTELFKRAIGEHTDVVEKEMYTFVDQGGESLTLRPEGTAGVMRAIISNGMLRGQRHKLWCAGPMFRHERPQQGRYRQFHQISVEAVGYLGPDVDVELIALCARLWRRLGLQRVRLEI</sequence>
<protein>
    <submittedName>
        <fullName evidence="2">Histidyl-tRNA synthetase</fullName>
    </submittedName>
</protein>
<comment type="caution">
    <text evidence="2">The sequence shown here is derived from an EMBL/GenBank/DDBJ whole genome shotgun (WGS) entry which is preliminary data.</text>
</comment>
<dbReference type="PANTHER" id="PTHR43707">
    <property type="entry name" value="HISTIDYL-TRNA SYNTHETASE"/>
    <property type="match status" value="1"/>
</dbReference>
<reference evidence="2" key="1">
    <citation type="submission" date="2013-08" db="EMBL/GenBank/DDBJ databases">
        <authorList>
            <person name="Mendez C."/>
            <person name="Richter M."/>
            <person name="Ferrer M."/>
            <person name="Sanchez J."/>
        </authorList>
    </citation>
    <scope>NUCLEOTIDE SEQUENCE</scope>
</reference>
<dbReference type="PROSITE" id="PS50862">
    <property type="entry name" value="AA_TRNA_LIGASE_II"/>
    <property type="match status" value="1"/>
</dbReference>
<dbReference type="SUPFAM" id="SSF55681">
    <property type="entry name" value="Class II aaRS and biotin synthetases"/>
    <property type="match status" value="1"/>
</dbReference>
<organism evidence="2">
    <name type="scientific">mine drainage metagenome</name>
    <dbReference type="NCBI Taxonomy" id="410659"/>
    <lineage>
        <taxon>unclassified sequences</taxon>
        <taxon>metagenomes</taxon>
        <taxon>ecological metagenomes</taxon>
    </lineage>
</organism>